<comment type="caution">
    <text evidence="2">The sequence shown here is derived from an EMBL/GenBank/DDBJ whole genome shotgun (WGS) entry which is preliminary data.</text>
</comment>
<keyword evidence="1" id="KW-0479">Metal-binding</keyword>
<name>A0A5S3WI14_9GAMM</name>
<feature type="binding site" evidence="1">
    <location>
        <position position="259"/>
    </location>
    <ligand>
        <name>Mg(2+)</name>
        <dbReference type="ChEBI" id="CHEBI:18420"/>
        <label>1</label>
    </ligand>
</feature>
<dbReference type="PANTHER" id="PTHR16222">
    <property type="entry name" value="ADP-RIBOSYLGLYCOHYDROLASE"/>
    <property type="match status" value="1"/>
</dbReference>
<feature type="binding site" evidence="1">
    <location>
        <position position="58"/>
    </location>
    <ligand>
        <name>Mg(2+)</name>
        <dbReference type="ChEBI" id="CHEBI:18420"/>
        <label>1</label>
    </ligand>
</feature>
<gene>
    <name evidence="2" type="ORF">CWB99_20225</name>
</gene>
<feature type="binding site" evidence="1">
    <location>
        <position position="256"/>
    </location>
    <ligand>
        <name>Mg(2+)</name>
        <dbReference type="ChEBI" id="CHEBI:18420"/>
        <label>1</label>
    </ligand>
</feature>
<dbReference type="InterPro" id="IPR005502">
    <property type="entry name" value="Ribosyl_crysJ1"/>
</dbReference>
<dbReference type="Pfam" id="PF03747">
    <property type="entry name" value="ADP_ribosyl_GH"/>
    <property type="match status" value="1"/>
</dbReference>
<protein>
    <submittedName>
        <fullName evidence="2">ADP-ribosylglycohydrolase</fullName>
    </submittedName>
</protein>
<evidence type="ECO:0000313" key="2">
    <source>
        <dbReference type="EMBL" id="TMP25942.1"/>
    </source>
</evidence>
<dbReference type="SUPFAM" id="SSF101478">
    <property type="entry name" value="ADP-ribosylglycohydrolase"/>
    <property type="match status" value="1"/>
</dbReference>
<keyword evidence="2" id="KW-0378">Hydrolase</keyword>
<keyword evidence="1" id="KW-0460">Magnesium</keyword>
<sequence length="313" mass="34516">MQGQRDNLQDRVIGSLVGLACGDAVGTTLEFATKGTFKPLTDMIGGGPFNLNKGQWTDDTSMALCLAHSLLEKQGFDAKDQMERYCKWHNHGYMSSTGTCFDIGMTVSRALRQYQITNIPFSGATDKYSSGNGSIMRLAPIPIYYFSDISTCMLYAQESSRTTHGSPLCLDACRLFSFLIHKAFTSQCKNDIFEQIPGHFCSELDPVTTFHFKELDYSMLTGSGYVIDSLISALWCFYHSNDFKESILLAANIGNDADTTAAICGQIAGAFYGYNGIPVDWRESITMAPDIKQLALDLYQAGIYALKITTPPQ</sequence>
<dbReference type="PANTHER" id="PTHR16222:SF12">
    <property type="entry name" value="ADP-RIBOSYLGLYCOHYDROLASE-RELATED"/>
    <property type="match status" value="1"/>
</dbReference>
<dbReference type="Gene3D" id="1.10.4080.10">
    <property type="entry name" value="ADP-ribosylation/Crystallin J1"/>
    <property type="match status" value="1"/>
</dbReference>
<feature type="binding site" evidence="1">
    <location>
        <position position="57"/>
    </location>
    <ligand>
        <name>Mg(2+)</name>
        <dbReference type="ChEBI" id="CHEBI:18420"/>
        <label>1</label>
    </ligand>
</feature>
<dbReference type="GO" id="GO:0046872">
    <property type="term" value="F:metal ion binding"/>
    <property type="evidence" value="ECO:0007669"/>
    <property type="project" value="UniProtKB-KW"/>
</dbReference>
<proteinExistence type="predicted"/>
<evidence type="ECO:0000256" key="1">
    <source>
        <dbReference type="PIRSR" id="PIRSR605502-1"/>
    </source>
</evidence>
<reference evidence="2 3" key="1">
    <citation type="submission" date="2018-01" db="EMBL/GenBank/DDBJ databases">
        <authorList>
            <person name="Paulsen S."/>
            <person name="Gram L.K."/>
        </authorList>
    </citation>
    <scope>NUCLEOTIDE SEQUENCE [LARGE SCALE GENOMIC DNA]</scope>
    <source>
        <strain evidence="2 3">S2676</strain>
    </source>
</reference>
<dbReference type="OrthoDB" id="9798107at2"/>
<dbReference type="InterPro" id="IPR036705">
    <property type="entry name" value="Ribosyl_crysJ1_sf"/>
</dbReference>
<dbReference type="InterPro" id="IPR050792">
    <property type="entry name" value="ADP-ribosylglycohydrolase"/>
</dbReference>
<dbReference type="EMBL" id="PNCI01000055">
    <property type="protein sequence ID" value="TMP25942.1"/>
    <property type="molecule type" value="Genomic_DNA"/>
</dbReference>
<feature type="binding site" evidence="1">
    <location>
        <position position="59"/>
    </location>
    <ligand>
        <name>Mg(2+)</name>
        <dbReference type="ChEBI" id="CHEBI:18420"/>
        <label>1</label>
    </ligand>
</feature>
<dbReference type="AlphaFoldDB" id="A0A5S3WI14"/>
<dbReference type="GO" id="GO:0016787">
    <property type="term" value="F:hydrolase activity"/>
    <property type="evidence" value="ECO:0007669"/>
    <property type="project" value="UniProtKB-KW"/>
</dbReference>
<feature type="binding site" evidence="1">
    <location>
        <position position="258"/>
    </location>
    <ligand>
        <name>Mg(2+)</name>
        <dbReference type="ChEBI" id="CHEBI:18420"/>
        <label>1</label>
    </ligand>
</feature>
<organism evidence="2 3">
    <name type="scientific">Pseudoalteromonas rubra</name>
    <dbReference type="NCBI Taxonomy" id="43658"/>
    <lineage>
        <taxon>Bacteria</taxon>
        <taxon>Pseudomonadati</taxon>
        <taxon>Pseudomonadota</taxon>
        <taxon>Gammaproteobacteria</taxon>
        <taxon>Alteromonadales</taxon>
        <taxon>Pseudoalteromonadaceae</taxon>
        <taxon>Pseudoalteromonas</taxon>
    </lineage>
</organism>
<reference evidence="3" key="2">
    <citation type="submission" date="2019-06" db="EMBL/GenBank/DDBJ databases">
        <title>Co-occurence of chitin degradation, pigmentation and bioactivity in marine Pseudoalteromonas.</title>
        <authorList>
            <person name="Sonnenschein E.C."/>
            <person name="Bech P.K."/>
        </authorList>
    </citation>
    <scope>NUCLEOTIDE SEQUENCE [LARGE SCALE GENOMIC DNA]</scope>
    <source>
        <strain evidence="3">S2676</strain>
    </source>
</reference>
<accession>A0A5S3WI14</accession>
<comment type="cofactor">
    <cofactor evidence="1">
        <name>Mg(2+)</name>
        <dbReference type="ChEBI" id="CHEBI:18420"/>
    </cofactor>
    <text evidence="1">Binds 2 magnesium ions per subunit.</text>
</comment>
<dbReference type="Proteomes" id="UP000310249">
    <property type="component" value="Unassembled WGS sequence"/>
</dbReference>
<evidence type="ECO:0000313" key="3">
    <source>
        <dbReference type="Proteomes" id="UP000310249"/>
    </source>
</evidence>